<feature type="signal peptide" evidence="1">
    <location>
        <begin position="1"/>
        <end position="20"/>
    </location>
</feature>
<evidence type="ECO:0000313" key="2">
    <source>
        <dbReference type="EMBL" id="KAL2055259.1"/>
    </source>
</evidence>
<evidence type="ECO:0000256" key="1">
    <source>
        <dbReference type="SAM" id="SignalP"/>
    </source>
</evidence>
<proteinExistence type="predicted"/>
<name>A0ABR4BBN1_9LECA</name>
<reference evidence="2 3" key="1">
    <citation type="submission" date="2024-09" db="EMBL/GenBank/DDBJ databases">
        <title>Rethinking Asexuality: The Enigmatic Case of Functional Sexual Genes in Lepraria (Stereocaulaceae).</title>
        <authorList>
            <person name="Doellman M."/>
            <person name="Sun Y."/>
            <person name="Barcenas-Pena A."/>
            <person name="Lumbsch H.T."/>
            <person name="Grewe F."/>
        </authorList>
    </citation>
    <scope>NUCLEOTIDE SEQUENCE [LARGE SCALE GENOMIC DNA]</scope>
    <source>
        <strain evidence="2 3">Grewe 0041</strain>
    </source>
</reference>
<accession>A0ABR4BBN1</accession>
<feature type="chain" id="PRO_5046461248" evidence="1">
    <location>
        <begin position="21"/>
        <end position="81"/>
    </location>
</feature>
<keyword evidence="1" id="KW-0732">Signal</keyword>
<evidence type="ECO:0000313" key="3">
    <source>
        <dbReference type="Proteomes" id="UP001590951"/>
    </source>
</evidence>
<dbReference type="EMBL" id="JBHFEH010000012">
    <property type="protein sequence ID" value="KAL2055259.1"/>
    <property type="molecule type" value="Genomic_DNA"/>
</dbReference>
<protein>
    <submittedName>
        <fullName evidence="2">Uncharacterized protein</fullName>
    </submittedName>
</protein>
<organism evidence="2 3">
    <name type="scientific">Lepraria finkii</name>
    <dbReference type="NCBI Taxonomy" id="1340010"/>
    <lineage>
        <taxon>Eukaryota</taxon>
        <taxon>Fungi</taxon>
        <taxon>Dikarya</taxon>
        <taxon>Ascomycota</taxon>
        <taxon>Pezizomycotina</taxon>
        <taxon>Lecanoromycetes</taxon>
        <taxon>OSLEUM clade</taxon>
        <taxon>Lecanoromycetidae</taxon>
        <taxon>Lecanorales</taxon>
        <taxon>Lecanorineae</taxon>
        <taxon>Stereocaulaceae</taxon>
        <taxon>Lepraria</taxon>
    </lineage>
</organism>
<comment type="caution">
    <text evidence="2">The sequence shown here is derived from an EMBL/GenBank/DDBJ whole genome shotgun (WGS) entry which is preliminary data.</text>
</comment>
<gene>
    <name evidence="2" type="ORF">ABVK25_004597</name>
</gene>
<keyword evidence="3" id="KW-1185">Reference proteome</keyword>
<dbReference type="Proteomes" id="UP001590951">
    <property type="component" value="Unassembled WGS sequence"/>
</dbReference>
<sequence length="81" mass="8927">MKFLSLSFTALAIFASGITAHPTAYPDKFVTRHPAHPKENGLGIRAPDERCGFEACHKGKPCVNREYCHCHTGECAPKEDL</sequence>